<evidence type="ECO:0000313" key="1">
    <source>
        <dbReference type="EMBL" id="MDK6900773.1"/>
    </source>
</evidence>
<proteinExistence type="predicted"/>
<accession>A0AAW6XT00</accession>
<dbReference type="EMBL" id="JASOIH010000515">
    <property type="protein sequence ID" value="MDK6900773.1"/>
    <property type="molecule type" value="Genomic_DNA"/>
</dbReference>
<comment type="caution">
    <text evidence="1">The sequence shown here is derived from an EMBL/GenBank/DDBJ whole genome shotgun (WGS) entry which is preliminary data.</text>
</comment>
<protein>
    <submittedName>
        <fullName evidence="1">Uncharacterized protein</fullName>
    </submittedName>
</protein>
<evidence type="ECO:0000313" key="2">
    <source>
        <dbReference type="Proteomes" id="UP001230629"/>
    </source>
</evidence>
<name>A0AAW6XT00_STRAG</name>
<dbReference type="Proteomes" id="UP001230629">
    <property type="component" value="Unassembled WGS sequence"/>
</dbReference>
<dbReference type="AlphaFoldDB" id="A0AAW6XT00"/>
<feature type="non-terminal residue" evidence="1">
    <location>
        <position position="83"/>
    </location>
</feature>
<organism evidence="1 2">
    <name type="scientific">Streptococcus agalactiae</name>
    <dbReference type="NCBI Taxonomy" id="1311"/>
    <lineage>
        <taxon>Bacteria</taxon>
        <taxon>Bacillati</taxon>
        <taxon>Bacillota</taxon>
        <taxon>Bacilli</taxon>
        <taxon>Lactobacillales</taxon>
        <taxon>Streptococcaceae</taxon>
        <taxon>Streptococcus</taxon>
    </lineage>
</organism>
<gene>
    <name evidence="1" type="ORF">QP229_12520</name>
</gene>
<sequence length="83" mass="9296">LAWLELVGFARAFSRIPQAISARLRLARTRKVPAKALASLEESNLTITKAKRTLAKREREPKPVEVLEPVAAKLLREHKIASN</sequence>
<reference evidence="1" key="1">
    <citation type="submission" date="2023-05" db="EMBL/GenBank/DDBJ databases">
        <title>Cataloging the Phylogenetic Diversity of Human Bladder Bacteria.</title>
        <authorList>
            <person name="Du J."/>
        </authorList>
    </citation>
    <scope>NUCLEOTIDE SEQUENCE</scope>
    <source>
        <strain evidence="1">UMB8703</strain>
    </source>
</reference>
<feature type="non-terminal residue" evidence="1">
    <location>
        <position position="1"/>
    </location>
</feature>